<sequence length="303" mass="32591">MTIPSDEELTRFYGLPVVAVEDGLRAGIEQAAWKIPPAFHEGTEPLLDQFSRLVEQVSVQALVIGNWGGAFEAAPVAEILELADRLPDLRALFLADISPDECEISWIQHGDITPLFAAFPKLEVFRVRGSSGLVMEPIAHAALRELAFETGGLPAGVTRAVAASDLPALEHLELWFGEEEYGCDTTLEDVAPILVGERLPALRHLGLRNCEFADLLAAALAGAPIVPRLTSLDLSLGLLSDEGVGQLLDGQSLTHLTSLDLHWHSVSEEGLERLGGALPDVRIDASESQAGEPEDERYVAVGE</sequence>
<evidence type="ECO:0000313" key="2">
    <source>
        <dbReference type="EMBL" id="GAA0244027.1"/>
    </source>
</evidence>
<dbReference type="EMBL" id="BAAAGX010000012">
    <property type="protein sequence ID" value="GAA0244027.1"/>
    <property type="molecule type" value="Genomic_DNA"/>
</dbReference>
<dbReference type="InterPro" id="IPR047722">
    <property type="entry name" value="STM4015-like"/>
</dbReference>
<keyword evidence="3" id="KW-1185">Reference proteome</keyword>
<dbReference type="RefSeq" id="WP_344649609.1">
    <property type="nucleotide sequence ID" value="NZ_BAAAGX010000012.1"/>
</dbReference>
<reference evidence="2 3" key="1">
    <citation type="journal article" date="2019" name="Int. J. Syst. Evol. Microbiol.">
        <title>The Global Catalogue of Microorganisms (GCM) 10K type strain sequencing project: providing services to taxonomists for standard genome sequencing and annotation.</title>
        <authorList>
            <consortium name="The Broad Institute Genomics Platform"/>
            <consortium name="The Broad Institute Genome Sequencing Center for Infectious Disease"/>
            <person name="Wu L."/>
            <person name="Ma J."/>
        </authorList>
    </citation>
    <scope>NUCLEOTIDE SEQUENCE [LARGE SCALE GENOMIC DNA]</scope>
    <source>
        <strain evidence="2 3">JCM 10425</strain>
    </source>
</reference>
<dbReference type="SUPFAM" id="SSF52047">
    <property type="entry name" value="RNI-like"/>
    <property type="match status" value="1"/>
</dbReference>
<organism evidence="2 3">
    <name type="scientific">Cryptosporangium japonicum</name>
    <dbReference type="NCBI Taxonomy" id="80872"/>
    <lineage>
        <taxon>Bacteria</taxon>
        <taxon>Bacillati</taxon>
        <taxon>Actinomycetota</taxon>
        <taxon>Actinomycetes</taxon>
        <taxon>Cryptosporangiales</taxon>
        <taxon>Cryptosporangiaceae</taxon>
        <taxon>Cryptosporangium</taxon>
    </lineage>
</organism>
<evidence type="ECO:0000256" key="1">
    <source>
        <dbReference type="SAM" id="MobiDB-lite"/>
    </source>
</evidence>
<name>A0ABN0UAG0_9ACTN</name>
<dbReference type="Proteomes" id="UP001500967">
    <property type="component" value="Unassembled WGS sequence"/>
</dbReference>
<dbReference type="NCBIfam" id="NF038076">
    <property type="entry name" value="fam_STM4015"/>
    <property type="match status" value="1"/>
</dbReference>
<proteinExistence type="predicted"/>
<gene>
    <name evidence="2" type="ORF">GCM10009539_31860</name>
</gene>
<dbReference type="InterPro" id="IPR032675">
    <property type="entry name" value="LRR_dom_sf"/>
</dbReference>
<evidence type="ECO:0000313" key="3">
    <source>
        <dbReference type="Proteomes" id="UP001500967"/>
    </source>
</evidence>
<protein>
    <submittedName>
        <fullName evidence="2">STM4015 family protein</fullName>
    </submittedName>
</protein>
<dbReference type="Gene3D" id="3.80.10.10">
    <property type="entry name" value="Ribonuclease Inhibitor"/>
    <property type="match status" value="1"/>
</dbReference>
<accession>A0ABN0UAG0</accession>
<feature type="region of interest" description="Disordered" evidence="1">
    <location>
        <begin position="284"/>
        <end position="303"/>
    </location>
</feature>
<comment type="caution">
    <text evidence="2">The sequence shown here is derived from an EMBL/GenBank/DDBJ whole genome shotgun (WGS) entry which is preliminary data.</text>
</comment>